<dbReference type="InterPro" id="IPR011545">
    <property type="entry name" value="DEAD/DEAH_box_helicase_dom"/>
</dbReference>
<dbReference type="InterPro" id="IPR014001">
    <property type="entry name" value="Helicase_ATP-bd"/>
</dbReference>
<dbReference type="GO" id="GO:0003678">
    <property type="term" value="F:DNA helicase activity"/>
    <property type="evidence" value="ECO:0007669"/>
    <property type="project" value="TreeGrafter"/>
</dbReference>
<evidence type="ECO:0000256" key="8">
    <source>
        <dbReference type="ARBA" id="ARBA00023204"/>
    </source>
</evidence>
<evidence type="ECO:0000256" key="6">
    <source>
        <dbReference type="ARBA" id="ARBA00022840"/>
    </source>
</evidence>
<feature type="domain" description="Helicase C-terminal" evidence="10">
    <location>
        <begin position="410"/>
        <end position="576"/>
    </location>
</feature>
<keyword evidence="1" id="KW-0963">Cytoplasm</keyword>
<dbReference type="SUPFAM" id="SSF141259">
    <property type="entry name" value="CarD-like"/>
    <property type="match status" value="1"/>
</dbReference>
<evidence type="ECO:0000313" key="12">
    <source>
        <dbReference type="Proteomes" id="UP000178068"/>
    </source>
</evidence>
<keyword evidence="7" id="KW-0238">DNA-binding</keyword>
<dbReference type="Gene3D" id="3.30.2060.10">
    <property type="entry name" value="Penicillin-binding protein 1b domain"/>
    <property type="match status" value="1"/>
</dbReference>
<feature type="domain" description="Helicase ATP-binding" evidence="9">
    <location>
        <begin position="240"/>
        <end position="401"/>
    </location>
</feature>
<protein>
    <recommendedName>
        <fullName evidence="13">Transcription-repair coupling factor</fullName>
    </recommendedName>
</protein>
<evidence type="ECO:0000313" key="11">
    <source>
        <dbReference type="EMBL" id="OGY30175.1"/>
    </source>
</evidence>
<evidence type="ECO:0000256" key="7">
    <source>
        <dbReference type="ARBA" id="ARBA00023125"/>
    </source>
</evidence>
<keyword evidence="4" id="KW-0378">Hydrolase</keyword>
<dbReference type="PROSITE" id="PS51194">
    <property type="entry name" value="HELICASE_CTER"/>
    <property type="match status" value="1"/>
</dbReference>
<dbReference type="GO" id="GO:0016787">
    <property type="term" value="F:hydrolase activity"/>
    <property type="evidence" value="ECO:0007669"/>
    <property type="project" value="UniProtKB-KW"/>
</dbReference>
<dbReference type="Pfam" id="PF02559">
    <property type="entry name" value="CarD_TRCF_RID"/>
    <property type="match status" value="1"/>
</dbReference>
<dbReference type="SMART" id="SM01058">
    <property type="entry name" value="CarD_TRCF"/>
    <property type="match status" value="1"/>
</dbReference>
<dbReference type="SMART" id="SM00490">
    <property type="entry name" value="HELICc"/>
    <property type="match status" value="1"/>
</dbReference>
<keyword evidence="8" id="KW-0234">DNA repair</keyword>
<dbReference type="GO" id="GO:0005524">
    <property type="term" value="F:ATP binding"/>
    <property type="evidence" value="ECO:0007669"/>
    <property type="project" value="UniProtKB-KW"/>
</dbReference>
<dbReference type="Pfam" id="PF00270">
    <property type="entry name" value="DEAD"/>
    <property type="match status" value="1"/>
</dbReference>
<dbReference type="SUPFAM" id="SSF52540">
    <property type="entry name" value="P-loop containing nucleoside triphosphate hydrolases"/>
    <property type="match status" value="3"/>
</dbReference>
<keyword evidence="3" id="KW-0227">DNA damage</keyword>
<dbReference type="PANTHER" id="PTHR47964">
    <property type="entry name" value="ATP-DEPENDENT DNA HELICASE HOMOLOG RECG, CHLOROPLASTIC"/>
    <property type="match status" value="1"/>
</dbReference>
<dbReference type="CDD" id="cd17991">
    <property type="entry name" value="DEXHc_TRCF"/>
    <property type="match status" value="1"/>
</dbReference>
<organism evidence="11 12">
    <name type="scientific">Candidatus Woykebacteria bacterium RIFCSPHIGHO2_12_FULL_45_10</name>
    <dbReference type="NCBI Taxonomy" id="1802603"/>
    <lineage>
        <taxon>Bacteria</taxon>
        <taxon>Candidatus Woykeibacteriota</taxon>
    </lineage>
</organism>
<evidence type="ECO:0000256" key="4">
    <source>
        <dbReference type="ARBA" id="ARBA00022801"/>
    </source>
</evidence>
<keyword evidence="6" id="KW-0067">ATP-binding</keyword>
<dbReference type="SMART" id="SM00487">
    <property type="entry name" value="DEXDc"/>
    <property type="match status" value="1"/>
</dbReference>
<dbReference type="Gene3D" id="2.40.10.170">
    <property type="match status" value="1"/>
</dbReference>
<dbReference type="GO" id="GO:0006281">
    <property type="term" value="P:DNA repair"/>
    <property type="evidence" value="ECO:0007669"/>
    <property type="project" value="UniProtKB-KW"/>
</dbReference>
<dbReference type="Proteomes" id="UP000178068">
    <property type="component" value="Unassembled WGS sequence"/>
</dbReference>
<evidence type="ECO:0008006" key="13">
    <source>
        <dbReference type="Google" id="ProtNLM"/>
    </source>
</evidence>
<evidence type="ECO:0000256" key="5">
    <source>
        <dbReference type="ARBA" id="ARBA00022806"/>
    </source>
</evidence>
<dbReference type="Pfam" id="PF17757">
    <property type="entry name" value="UvrB_inter"/>
    <property type="match status" value="1"/>
</dbReference>
<dbReference type="InterPro" id="IPR001650">
    <property type="entry name" value="Helicase_C-like"/>
</dbReference>
<reference evidence="11 12" key="1">
    <citation type="journal article" date="2016" name="Nat. Commun.">
        <title>Thousands of microbial genomes shed light on interconnected biogeochemical processes in an aquifer system.</title>
        <authorList>
            <person name="Anantharaman K."/>
            <person name="Brown C.T."/>
            <person name="Hug L.A."/>
            <person name="Sharon I."/>
            <person name="Castelle C.J."/>
            <person name="Probst A.J."/>
            <person name="Thomas B.C."/>
            <person name="Singh A."/>
            <person name="Wilkins M.J."/>
            <person name="Karaoz U."/>
            <person name="Brodie E.L."/>
            <person name="Williams K.H."/>
            <person name="Hubbard S.S."/>
            <person name="Banfield J.F."/>
        </authorList>
    </citation>
    <scope>NUCLEOTIDE SEQUENCE [LARGE SCALE GENOMIC DNA]</scope>
</reference>
<dbReference type="InterPro" id="IPR047112">
    <property type="entry name" value="RecG/Mfd"/>
</dbReference>
<comment type="caution">
    <text evidence="11">The sequence shown here is derived from an EMBL/GenBank/DDBJ whole genome shotgun (WGS) entry which is preliminary data.</text>
</comment>
<dbReference type="Pfam" id="PF00271">
    <property type="entry name" value="Helicase_C"/>
    <property type="match status" value="1"/>
</dbReference>
<dbReference type="InterPro" id="IPR041471">
    <property type="entry name" value="UvrB_inter"/>
</dbReference>
<dbReference type="PROSITE" id="PS51192">
    <property type="entry name" value="HELICASE_ATP_BIND_1"/>
    <property type="match status" value="1"/>
</dbReference>
<dbReference type="Gene3D" id="3.40.50.300">
    <property type="entry name" value="P-loop containing nucleotide triphosphate hydrolases"/>
    <property type="match status" value="2"/>
</dbReference>
<dbReference type="InterPro" id="IPR027417">
    <property type="entry name" value="P-loop_NTPase"/>
</dbReference>
<evidence type="ECO:0000259" key="10">
    <source>
        <dbReference type="PROSITE" id="PS51194"/>
    </source>
</evidence>
<name>A0A1G1WR00_9BACT</name>
<proteinExistence type="predicted"/>
<dbReference type="GO" id="GO:0003677">
    <property type="term" value="F:DNA binding"/>
    <property type="evidence" value="ECO:0007669"/>
    <property type="project" value="UniProtKB-KW"/>
</dbReference>
<keyword evidence="2" id="KW-0547">Nucleotide-binding</keyword>
<accession>A0A1G1WR00</accession>
<dbReference type="InterPro" id="IPR036101">
    <property type="entry name" value="CarD-like/TRCF_RID_sf"/>
</dbReference>
<gene>
    <name evidence="11" type="ORF">A3F35_00020</name>
</gene>
<evidence type="ECO:0000256" key="3">
    <source>
        <dbReference type="ARBA" id="ARBA00022763"/>
    </source>
</evidence>
<evidence type="ECO:0000256" key="2">
    <source>
        <dbReference type="ARBA" id="ARBA00022741"/>
    </source>
</evidence>
<evidence type="ECO:0000259" key="9">
    <source>
        <dbReference type="PROSITE" id="PS51192"/>
    </source>
</evidence>
<dbReference type="EMBL" id="MHCZ01000012">
    <property type="protein sequence ID" value="OGY30175.1"/>
    <property type="molecule type" value="Genomic_DNA"/>
</dbReference>
<evidence type="ECO:0000256" key="1">
    <source>
        <dbReference type="ARBA" id="ARBA00022490"/>
    </source>
</evidence>
<sequence>MKSLIEFGYENLGISAPVKAGQFSVRGNLLDLWLERYKIPVRLDLIGEKIEGIYLFNPLTQDKVKNLQRVYIFAFRSTPVLAPKWAKKQLGETERLFLSEVEEGDYVVHIDHGIARFLGIEFKELEKGSGKTYLILEYAKGDKLYVPIDQIERVTKYIGAISRKPTLNYLGTGAWELTKQKVKESVVLAAADLLHLYARREIAKRTPYSRDSAWQRELEDSFEFQETADQIKAVAEIKKDLESSRPMDRLLIGDVGFGKTEVAIRAAFQAAADGRQVAILVPTTILAEQHYHLFRDRLKSFPVKVEILSRFVDERLQKVVVDGLKNGSVDIVIGTHRLLSKDIEFKNLGLAIVDEEHRFGVEAKEKFKKMRQDIDILSLSATPIPRTLQMALAKIRQVSPLTTPPDNRQPIRTSIGEFDEEKVGQAINDEIKRGGQVYYVYNHIPKIINKAYKIQNLVPKAKVAFAHGRMGDAELEKTMNEFYEGKTDVLVCTTIIGSGLDMPNVNTIIIEDSQNFGLADLYQLRGRVGRSEREAYAFLFYPKNFRPEGTSLERLTAMADADELGAGFKIAKKDLEIRGAGNLLGTAQHGNIALVGFELYIQLLSQAVEQLS</sequence>
<dbReference type="InterPro" id="IPR003711">
    <property type="entry name" value="CarD-like/TRCF_RID"/>
</dbReference>
<dbReference type="AlphaFoldDB" id="A0A1G1WR00"/>
<dbReference type="STRING" id="1802603.A3F35_00020"/>
<dbReference type="PANTHER" id="PTHR47964:SF1">
    <property type="entry name" value="ATP-DEPENDENT DNA HELICASE HOMOLOG RECG, CHLOROPLASTIC"/>
    <property type="match status" value="1"/>
</dbReference>
<keyword evidence="5" id="KW-0347">Helicase</keyword>